<evidence type="ECO:0000313" key="2">
    <source>
        <dbReference type="Proteomes" id="UP001420932"/>
    </source>
</evidence>
<name>A0AAP0EG97_9MAGN</name>
<sequence length="55" mass="6355">MVKKKEKSVEDVIERGLIEVREGRRNVVLGFVANFELGGLYSMKAMKNKQDSKIW</sequence>
<organism evidence="1 2">
    <name type="scientific">Stephania yunnanensis</name>
    <dbReference type="NCBI Taxonomy" id="152371"/>
    <lineage>
        <taxon>Eukaryota</taxon>
        <taxon>Viridiplantae</taxon>
        <taxon>Streptophyta</taxon>
        <taxon>Embryophyta</taxon>
        <taxon>Tracheophyta</taxon>
        <taxon>Spermatophyta</taxon>
        <taxon>Magnoliopsida</taxon>
        <taxon>Ranunculales</taxon>
        <taxon>Menispermaceae</taxon>
        <taxon>Menispermoideae</taxon>
        <taxon>Cissampelideae</taxon>
        <taxon>Stephania</taxon>
    </lineage>
</organism>
<dbReference type="EMBL" id="JBBNAF010000012">
    <property type="protein sequence ID" value="KAK9092920.1"/>
    <property type="molecule type" value="Genomic_DNA"/>
</dbReference>
<gene>
    <name evidence="1" type="ORF">Syun_027831</name>
</gene>
<evidence type="ECO:0000313" key="1">
    <source>
        <dbReference type="EMBL" id="KAK9092920.1"/>
    </source>
</evidence>
<comment type="caution">
    <text evidence="1">The sequence shown here is derived from an EMBL/GenBank/DDBJ whole genome shotgun (WGS) entry which is preliminary data.</text>
</comment>
<keyword evidence="2" id="KW-1185">Reference proteome</keyword>
<proteinExistence type="predicted"/>
<dbReference type="AlphaFoldDB" id="A0AAP0EG97"/>
<accession>A0AAP0EG97</accession>
<reference evidence="1 2" key="1">
    <citation type="submission" date="2024-01" db="EMBL/GenBank/DDBJ databases">
        <title>Genome assemblies of Stephania.</title>
        <authorList>
            <person name="Yang L."/>
        </authorList>
    </citation>
    <scope>NUCLEOTIDE SEQUENCE [LARGE SCALE GENOMIC DNA]</scope>
    <source>
        <strain evidence="1">YNDBR</strain>
        <tissue evidence="1">Leaf</tissue>
    </source>
</reference>
<dbReference type="Proteomes" id="UP001420932">
    <property type="component" value="Unassembled WGS sequence"/>
</dbReference>
<protein>
    <submittedName>
        <fullName evidence="1">Uncharacterized protein</fullName>
    </submittedName>
</protein>